<dbReference type="PANTHER" id="PTHR48258">
    <property type="entry name" value="DUF4218 DOMAIN-CONTAINING PROTEIN-RELATED"/>
    <property type="match status" value="1"/>
</dbReference>
<dbReference type="PANTHER" id="PTHR48258:SF3">
    <property type="entry name" value="FK506-BINDING PROTEIN 4-LIKE ISOFORM X1"/>
    <property type="match status" value="1"/>
</dbReference>
<dbReference type="AlphaFoldDB" id="A0A843V3X0"/>
<dbReference type="Proteomes" id="UP000652761">
    <property type="component" value="Unassembled WGS sequence"/>
</dbReference>
<feature type="region of interest" description="Disordered" evidence="1">
    <location>
        <begin position="42"/>
        <end position="67"/>
    </location>
</feature>
<proteinExistence type="predicted"/>
<comment type="caution">
    <text evidence="3">The sequence shown here is derived from an EMBL/GenBank/DDBJ whole genome shotgun (WGS) entry which is preliminary data.</text>
</comment>
<dbReference type="Pfam" id="PF13960">
    <property type="entry name" value="DUF4218"/>
    <property type="match status" value="1"/>
</dbReference>
<evidence type="ECO:0000256" key="1">
    <source>
        <dbReference type="SAM" id="MobiDB-lite"/>
    </source>
</evidence>
<evidence type="ECO:0000259" key="2">
    <source>
        <dbReference type="Pfam" id="PF13960"/>
    </source>
</evidence>
<feature type="domain" description="DUF4218" evidence="2">
    <location>
        <begin position="3"/>
        <end position="49"/>
    </location>
</feature>
<reference evidence="3" key="1">
    <citation type="submission" date="2017-07" db="EMBL/GenBank/DDBJ databases">
        <title>Taro Niue Genome Assembly and Annotation.</title>
        <authorList>
            <person name="Atibalentja N."/>
            <person name="Keating K."/>
            <person name="Fields C.J."/>
        </authorList>
    </citation>
    <scope>NUCLEOTIDE SEQUENCE</scope>
    <source>
        <strain evidence="3">Niue_2</strain>
        <tissue evidence="3">Leaf</tissue>
    </source>
</reference>
<protein>
    <recommendedName>
        <fullName evidence="2">DUF4218 domain-containing protein</fullName>
    </recommendedName>
</protein>
<name>A0A843V3X0_COLES</name>
<organism evidence="3 4">
    <name type="scientific">Colocasia esculenta</name>
    <name type="common">Wild taro</name>
    <name type="synonym">Arum esculentum</name>
    <dbReference type="NCBI Taxonomy" id="4460"/>
    <lineage>
        <taxon>Eukaryota</taxon>
        <taxon>Viridiplantae</taxon>
        <taxon>Streptophyta</taxon>
        <taxon>Embryophyta</taxon>
        <taxon>Tracheophyta</taxon>
        <taxon>Spermatophyta</taxon>
        <taxon>Magnoliopsida</taxon>
        <taxon>Liliopsida</taxon>
        <taxon>Araceae</taxon>
        <taxon>Aroideae</taxon>
        <taxon>Colocasieae</taxon>
        <taxon>Colocasia</taxon>
    </lineage>
</organism>
<evidence type="ECO:0000313" key="4">
    <source>
        <dbReference type="Proteomes" id="UP000652761"/>
    </source>
</evidence>
<evidence type="ECO:0000313" key="3">
    <source>
        <dbReference type="EMBL" id="MQL93012.1"/>
    </source>
</evidence>
<keyword evidence="4" id="KW-1185">Reference proteome</keyword>
<gene>
    <name evidence="3" type="ORF">Taro_025647</name>
</gene>
<sequence>MHDLKMKVRNRAQVEGSITQAYLIEEISNFCSIYFDSKIRTRRTQPPHNDDGGDSNVEQGFIIDPRV</sequence>
<dbReference type="EMBL" id="NMUH01001508">
    <property type="protein sequence ID" value="MQL93012.1"/>
    <property type="molecule type" value="Genomic_DNA"/>
</dbReference>
<dbReference type="InterPro" id="IPR025452">
    <property type="entry name" value="DUF4218"/>
</dbReference>
<accession>A0A843V3X0</accession>
<dbReference type="OrthoDB" id="783809at2759"/>